<organism evidence="2">
    <name type="scientific">Arundo donax</name>
    <name type="common">Giant reed</name>
    <name type="synonym">Donax arundinaceus</name>
    <dbReference type="NCBI Taxonomy" id="35708"/>
    <lineage>
        <taxon>Eukaryota</taxon>
        <taxon>Viridiplantae</taxon>
        <taxon>Streptophyta</taxon>
        <taxon>Embryophyta</taxon>
        <taxon>Tracheophyta</taxon>
        <taxon>Spermatophyta</taxon>
        <taxon>Magnoliopsida</taxon>
        <taxon>Liliopsida</taxon>
        <taxon>Poales</taxon>
        <taxon>Poaceae</taxon>
        <taxon>PACMAD clade</taxon>
        <taxon>Arundinoideae</taxon>
        <taxon>Arundineae</taxon>
        <taxon>Arundo</taxon>
    </lineage>
</organism>
<sequence length="51" mass="6055">MNTHLLLTTSGAFGIFFHIMPRMATFLNLLDNWCYKRTLRKTSSFPNLFRM</sequence>
<name>A0A0A8XWP9_ARUDO</name>
<proteinExistence type="predicted"/>
<keyword evidence="1" id="KW-0812">Transmembrane</keyword>
<evidence type="ECO:0000256" key="1">
    <source>
        <dbReference type="SAM" id="Phobius"/>
    </source>
</evidence>
<keyword evidence="1" id="KW-0472">Membrane</keyword>
<reference evidence="2" key="1">
    <citation type="submission" date="2014-09" db="EMBL/GenBank/DDBJ databases">
        <authorList>
            <person name="Magalhaes I.L.F."/>
            <person name="Oliveira U."/>
            <person name="Santos F.R."/>
            <person name="Vidigal T.H.D.A."/>
            <person name="Brescovit A.D."/>
            <person name="Santos A.J."/>
        </authorList>
    </citation>
    <scope>NUCLEOTIDE SEQUENCE</scope>
    <source>
        <tissue evidence="2">Shoot tissue taken approximately 20 cm above the soil surface</tissue>
    </source>
</reference>
<dbReference type="AlphaFoldDB" id="A0A0A8XWP9"/>
<protein>
    <submittedName>
        <fullName evidence="2">Uncharacterized protein</fullName>
    </submittedName>
</protein>
<reference evidence="2" key="2">
    <citation type="journal article" date="2015" name="Data Brief">
        <title>Shoot transcriptome of the giant reed, Arundo donax.</title>
        <authorList>
            <person name="Barrero R.A."/>
            <person name="Guerrero F.D."/>
            <person name="Moolhuijzen P."/>
            <person name="Goolsby J.A."/>
            <person name="Tidwell J."/>
            <person name="Bellgard S.E."/>
            <person name="Bellgard M.I."/>
        </authorList>
    </citation>
    <scope>NUCLEOTIDE SEQUENCE</scope>
    <source>
        <tissue evidence="2">Shoot tissue taken approximately 20 cm above the soil surface</tissue>
    </source>
</reference>
<feature type="transmembrane region" description="Helical" evidence="1">
    <location>
        <begin position="12"/>
        <end position="30"/>
    </location>
</feature>
<dbReference type="EMBL" id="GBRH01279456">
    <property type="protein sequence ID" value="JAD18439.1"/>
    <property type="molecule type" value="Transcribed_RNA"/>
</dbReference>
<keyword evidence="1" id="KW-1133">Transmembrane helix</keyword>
<evidence type="ECO:0000313" key="2">
    <source>
        <dbReference type="EMBL" id="JAD18439.1"/>
    </source>
</evidence>
<accession>A0A0A8XWP9</accession>